<dbReference type="HOGENOM" id="CLU_651969_0_0_12"/>
<dbReference type="EMBL" id="CP001698">
    <property type="protein sequence ID" value="ADN01633.1"/>
    <property type="molecule type" value="Genomic_DNA"/>
</dbReference>
<sequence length="421" mass="48759">MGTPLRRIEKEFIIKSLEDEKIPVELLLQRRRYRAEIHKVDFKTGKMYLFVEGNPVLDIPVGDEVSAYFRIHGTLMTFDMVYLGREDDLVVTSIPEGVYRDLQREFERVRHPENVRLLFTVRGERYVLNFPSVKRGGAGTPPVVSSSFDAATISTLLNDFRKKAAEFSTESKIVMFKERTPESEEERIITDTGKVLLYPQSYIYTSANIDRLYPQLNLLSIDAILLYFRDQGVSRSDAVRRIRELVARKREQKIGQELFAPILFYEYVIGYVYLVSTVEKRVRYDKRVLEYVHEFCASLAYSLKIHGYFKPQKAEITYDRAEIIDISLSGVLFTFPRQVEDDPFLLFSEIEVVLEVEGRKVPVKARVVRRFQDADKLYVALAFLDLRDDDRFFLARSLYGEDFSGEVKVISSEGSAEDSSS</sequence>
<evidence type="ECO:0000259" key="1">
    <source>
        <dbReference type="Pfam" id="PF07238"/>
    </source>
</evidence>
<name>E0RR55_WINT6</name>
<dbReference type="AlphaFoldDB" id="E0RR55"/>
<dbReference type="eggNOG" id="ENOG5033XV6">
    <property type="taxonomic scope" value="Bacteria"/>
</dbReference>
<accession>E0RR55</accession>
<dbReference type="GO" id="GO:0035438">
    <property type="term" value="F:cyclic-di-GMP binding"/>
    <property type="evidence" value="ECO:0007669"/>
    <property type="project" value="InterPro"/>
</dbReference>
<reference evidence="2 3" key="2">
    <citation type="journal article" date="2010" name="J. Bacteriol.">
        <title>Genome sequence of the polysaccharide-degrading, thermophilic anaerobe Spirochaeta thermophila DSM 6192.</title>
        <authorList>
            <person name="Angelov A."/>
            <person name="Liebl S."/>
            <person name="Ballschmiter M."/>
            <person name="Bomeke M."/>
            <person name="Lehmann R."/>
            <person name="Liesegang H."/>
            <person name="Daniel R."/>
            <person name="Liebl W."/>
        </authorList>
    </citation>
    <scope>NUCLEOTIDE SEQUENCE [LARGE SCALE GENOMIC DNA]</scope>
    <source>
        <strain evidence="3">ATCC 49972 / DSM 6192 / RI 19.B1</strain>
    </source>
</reference>
<dbReference type="PaxDb" id="665571-STHERM_c06740"/>
<evidence type="ECO:0000313" key="2">
    <source>
        <dbReference type="EMBL" id="ADN01633.1"/>
    </source>
</evidence>
<dbReference type="Proteomes" id="UP000001296">
    <property type="component" value="Chromosome"/>
</dbReference>
<gene>
    <name evidence="2" type="ordered locus">STHERM_c06740</name>
</gene>
<dbReference type="KEGG" id="sta:STHERM_c06740"/>
<dbReference type="Pfam" id="PF07238">
    <property type="entry name" value="PilZ"/>
    <property type="match status" value="1"/>
</dbReference>
<feature type="domain" description="PilZ" evidence="1">
    <location>
        <begin position="321"/>
        <end position="398"/>
    </location>
</feature>
<organism evidence="2 3">
    <name type="scientific">Winmispira thermophila (strain ATCC 49972 / DSM 6192 / RI 19.B1)</name>
    <name type="common">Spirochaeta thermophila</name>
    <dbReference type="NCBI Taxonomy" id="665571"/>
    <lineage>
        <taxon>Bacteria</taxon>
        <taxon>Pseudomonadati</taxon>
        <taxon>Spirochaetota</taxon>
        <taxon>Spirochaetia</taxon>
        <taxon>Winmispirales</taxon>
        <taxon>Winmispiraceae</taxon>
        <taxon>Winmispira</taxon>
    </lineage>
</organism>
<dbReference type="InterPro" id="IPR009875">
    <property type="entry name" value="PilZ_domain"/>
</dbReference>
<evidence type="ECO:0000313" key="3">
    <source>
        <dbReference type="Proteomes" id="UP000001296"/>
    </source>
</evidence>
<proteinExistence type="predicted"/>
<dbReference type="RefSeq" id="WP_013313474.1">
    <property type="nucleotide sequence ID" value="NC_014484.1"/>
</dbReference>
<protein>
    <recommendedName>
        <fullName evidence="1">PilZ domain-containing protein</fullName>
    </recommendedName>
</protein>
<reference key="1">
    <citation type="submission" date="2009-08" db="EMBL/GenBank/DDBJ databases">
        <title>The genome sequence of Spirochaeta thermophila DSM6192.</title>
        <authorList>
            <person name="Angelov A."/>
            <person name="Mientus M."/>
            <person name="Wittenberg S."/>
            <person name="Lehmann R."/>
            <person name="Liesegang H."/>
            <person name="Daniel R."/>
            <person name="Liebl W."/>
        </authorList>
    </citation>
    <scope>NUCLEOTIDE SEQUENCE</scope>
    <source>
        <strain>DSM 6192</strain>
    </source>
</reference>